<evidence type="ECO:0000313" key="1">
    <source>
        <dbReference type="EMBL" id="KDO44650.1"/>
    </source>
</evidence>
<protein>
    <submittedName>
        <fullName evidence="1">Uncharacterized protein</fullName>
    </submittedName>
</protein>
<keyword evidence="2" id="KW-1185">Reference proteome</keyword>
<sequence length="104" mass="11883">MMRYGSLSIEINEICYNALIIDAGCVKLKGHITQVKFEMINLSENFEEKRGRWSTEKRNATIIKVPLTVTMKCADSVRVNKGVNLKKCGCCKLPEYNRHKCLNT</sequence>
<dbReference type="Proteomes" id="UP000027120">
    <property type="component" value="Unassembled WGS sequence"/>
</dbReference>
<gene>
    <name evidence="1" type="ORF">CISIN_1g034070mg</name>
</gene>
<reference evidence="1 2" key="1">
    <citation type="submission" date="2014-04" db="EMBL/GenBank/DDBJ databases">
        <authorList>
            <consortium name="International Citrus Genome Consortium"/>
            <person name="Gmitter F."/>
            <person name="Chen C."/>
            <person name="Farmerie W."/>
            <person name="Harkins T."/>
            <person name="Desany B."/>
            <person name="Mohiuddin M."/>
            <person name="Kodira C."/>
            <person name="Borodovsky M."/>
            <person name="Lomsadze A."/>
            <person name="Burns P."/>
            <person name="Jenkins J."/>
            <person name="Prochnik S."/>
            <person name="Shu S."/>
            <person name="Chapman J."/>
            <person name="Pitluck S."/>
            <person name="Schmutz J."/>
            <person name="Rokhsar D."/>
        </authorList>
    </citation>
    <scope>NUCLEOTIDE SEQUENCE</scope>
</reference>
<proteinExistence type="predicted"/>
<dbReference type="AlphaFoldDB" id="A0A067DSX3"/>
<evidence type="ECO:0000313" key="2">
    <source>
        <dbReference type="Proteomes" id="UP000027120"/>
    </source>
</evidence>
<dbReference type="EMBL" id="KK785292">
    <property type="protein sequence ID" value="KDO44650.1"/>
    <property type="molecule type" value="Genomic_DNA"/>
</dbReference>
<organism evidence="1 2">
    <name type="scientific">Citrus sinensis</name>
    <name type="common">Sweet orange</name>
    <name type="synonym">Citrus aurantium var. sinensis</name>
    <dbReference type="NCBI Taxonomy" id="2711"/>
    <lineage>
        <taxon>Eukaryota</taxon>
        <taxon>Viridiplantae</taxon>
        <taxon>Streptophyta</taxon>
        <taxon>Embryophyta</taxon>
        <taxon>Tracheophyta</taxon>
        <taxon>Spermatophyta</taxon>
        <taxon>Magnoliopsida</taxon>
        <taxon>eudicotyledons</taxon>
        <taxon>Gunneridae</taxon>
        <taxon>Pentapetalae</taxon>
        <taxon>rosids</taxon>
        <taxon>malvids</taxon>
        <taxon>Sapindales</taxon>
        <taxon>Rutaceae</taxon>
        <taxon>Aurantioideae</taxon>
        <taxon>Citrus</taxon>
    </lineage>
</organism>
<accession>A0A067DSX3</accession>
<name>A0A067DSX3_CITSI</name>